<dbReference type="STRING" id="314271.RB2654_03984"/>
<feature type="transmembrane region" description="Helical" evidence="1">
    <location>
        <begin position="31"/>
        <end position="49"/>
    </location>
</feature>
<feature type="transmembrane region" description="Helical" evidence="1">
    <location>
        <begin position="136"/>
        <end position="154"/>
    </location>
</feature>
<name>A3VJI1_9RHOB</name>
<comment type="caution">
    <text evidence="2">The sequence shown here is derived from an EMBL/GenBank/DDBJ whole genome shotgun (WGS) entry which is preliminary data.</text>
</comment>
<keyword evidence="3" id="KW-1185">Reference proteome</keyword>
<evidence type="ECO:0000313" key="3">
    <source>
        <dbReference type="Proteomes" id="UP000002931"/>
    </source>
</evidence>
<feature type="transmembrane region" description="Helical" evidence="1">
    <location>
        <begin position="103"/>
        <end position="124"/>
    </location>
</feature>
<dbReference type="OrthoDB" id="7771437at2"/>
<feature type="transmembrane region" description="Helical" evidence="1">
    <location>
        <begin position="69"/>
        <end position="91"/>
    </location>
</feature>
<protein>
    <recommendedName>
        <fullName evidence="4">Yip1 domain-containing protein</fullName>
    </recommendedName>
</protein>
<dbReference type="HOGENOM" id="CLU_139175_0_0_5"/>
<keyword evidence="1" id="KW-0472">Membrane</keyword>
<dbReference type="eggNOG" id="ENOG5032FFG">
    <property type="taxonomic scope" value="Bacteria"/>
</dbReference>
<evidence type="ECO:0008006" key="4">
    <source>
        <dbReference type="Google" id="ProtNLM"/>
    </source>
</evidence>
<accession>A3VJI1</accession>
<keyword evidence="1" id="KW-1133">Transmembrane helix</keyword>
<dbReference type="AlphaFoldDB" id="A3VJI1"/>
<keyword evidence="1" id="KW-0812">Transmembrane</keyword>
<proteinExistence type="predicted"/>
<gene>
    <name evidence="2" type="ORF">RB2654_03984</name>
</gene>
<evidence type="ECO:0000313" key="2">
    <source>
        <dbReference type="EMBL" id="EAQ11558.1"/>
    </source>
</evidence>
<dbReference type="EMBL" id="AAMT01000014">
    <property type="protein sequence ID" value="EAQ11558.1"/>
    <property type="molecule type" value="Genomic_DNA"/>
</dbReference>
<reference evidence="2 3" key="1">
    <citation type="journal article" date="2010" name="J. Bacteriol.">
        <title>Genome sequences of Pelagibaca bermudensis HTCC2601T and Maritimibacter alkaliphilus HTCC2654T, the type strains of two marine Roseobacter genera.</title>
        <authorList>
            <person name="Thrash J.C."/>
            <person name="Cho J.C."/>
            <person name="Ferriera S."/>
            <person name="Johnson J."/>
            <person name="Vergin K.L."/>
            <person name="Giovannoni S.J."/>
        </authorList>
    </citation>
    <scope>NUCLEOTIDE SEQUENCE [LARGE SCALE GENOMIC DNA]</scope>
    <source>
        <strain evidence="2 3">HTCC2654</strain>
    </source>
</reference>
<dbReference type="Proteomes" id="UP000002931">
    <property type="component" value="Unassembled WGS sequence"/>
</dbReference>
<sequence length="164" mass="17613">MSVVRDVIRAYRAPRAVFLRRLGDTVREDRALAVLMVACMLVFVAQAPRLQRISIETGQELNPLLGGAMFAWLFIMPLAAYGIAAISHLIAKVVGGQGTWFAARFALFWALLVASPLWLLWGLVTGFIGPGVEESIVGAIALAAFLIHWIVNLVSAEAGVGAVA</sequence>
<organism evidence="2 3">
    <name type="scientific">Maritimibacter alkaliphilus HTCC2654</name>
    <dbReference type="NCBI Taxonomy" id="314271"/>
    <lineage>
        <taxon>Bacteria</taxon>
        <taxon>Pseudomonadati</taxon>
        <taxon>Pseudomonadota</taxon>
        <taxon>Alphaproteobacteria</taxon>
        <taxon>Rhodobacterales</taxon>
        <taxon>Roseobacteraceae</taxon>
        <taxon>Maritimibacter</taxon>
    </lineage>
</organism>
<evidence type="ECO:0000256" key="1">
    <source>
        <dbReference type="SAM" id="Phobius"/>
    </source>
</evidence>
<dbReference type="RefSeq" id="WP_008328902.1">
    <property type="nucleotide sequence ID" value="NZ_CH902578.1"/>
</dbReference>